<comment type="function">
    <text evidence="9">Couples transcription and DNA repair by recognizing RNA polymerase (RNAP) stalled at DNA lesions. Mediates ATP-dependent release of RNAP and its truncated transcript from the DNA, and recruitment of nucleotide excision repair machinery to the damaged site.</text>
</comment>
<evidence type="ECO:0000256" key="8">
    <source>
        <dbReference type="ARBA" id="ARBA00023204"/>
    </source>
</evidence>
<dbReference type="InterPro" id="IPR047112">
    <property type="entry name" value="RecG/Mfd"/>
</dbReference>
<dbReference type="PROSITE" id="PS51194">
    <property type="entry name" value="HELICASE_CTER"/>
    <property type="match status" value="1"/>
</dbReference>
<dbReference type="Gene3D" id="2.40.10.170">
    <property type="match status" value="1"/>
</dbReference>
<dbReference type="InterPro" id="IPR014001">
    <property type="entry name" value="Helicase_ATP-bd"/>
</dbReference>
<keyword evidence="4 9" id="KW-0378">Hydrolase</keyword>
<reference evidence="12" key="1">
    <citation type="submission" date="2020-10" db="EMBL/GenBank/DDBJ databases">
        <authorList>
            <person name="Gilroy R."/>
        </authorList>
    </citation>
    <scope>NUCLEOTIDE SEQUENCE</scope>
    <source>
        <strain evidence="12">D3-1215</strain>
    </source>
</reference>
<dbReference type="InterPro" id="IPR003711">
    <property type="entry name" value="CarD-like/TRCF_RID"/>
</dbReference>
<dbReference type="SUPFAM" id="SSF52540">
    <property type="entry name" value="P-loop containing nucleoside triphosphate hydrolases"/>
    <property type="match status" value="3"/>
</dbReference>
<evidence type="ECO:0000256" key="7">
    <source>
        <dbReference type="ARBA" id="ARBA00023125"/>
    </source>
</evidence>
<dbReference type="PROSITE" id="PS51192">
    <property type="entry name" value="HELICASE_ATP_BIND_1"/>
    <property type="match status" value="1"/>
</dbReference>
<dbReference type="Pfam" id="PF03461">
    <property type="entry name" value="TRCF"/>
    <property type="match status" value="1"/>
</dbReference>
<dbReference type="Gene3D" id="3.40.50.11180">
    <property type="match status" value="1"/>
</dbReference>
<dbReference type="SUPFAM" id="SSF143517">
    <property type="entry name" value="TRCF domain-like"/>
    <property type="match status" value="1"/>
</dbReference>
<dbReference type="Proteomes" id="UP000823637">
    <property type="component" value="Unassembled WGS sequence"/>
</dbReference>
<dbReference type="SMART" id="SM00982">
    <property type="entry name" value="TRCF"/>
    <property type="match status" value="1"/>
</dbReference>
<protein>
    <recommendedName>
        <fullName evidence="9">Transcription-repair-coupling factor</fullName>
        <shortName evidence="9">TRCF</shortName>
        <ecNumber evidence="9">3.6.4.-</ecNumber>
    </recommendedName>
</protein>
<dbReference type="Gene3D" id="3.90.1150.50">
    <property type="entry name" value="Transcription-repair-coupling factor, D7 domain"/>
    <property type="match status" value="1"/>
</dbReference>
<keyword evidence="3 9" id="KW-0227">DNA damage</keyword>
<dbReference type="Pfam" id="PF00271">
    <property type="entry name" value="Helicase_C"/>
    <property type="match status" value="1"/>
</dbReference>
<dbReference type="PANTHER" id="PTHR47964:SF1">
    <property type="entry name" value="ATP-DEPENDENT DNA HELICASE HOMOLOG RECG, CHLOROPLASTIC"/>
    <property type="match status" value="1"/>
</dbReference>
<evidence type="ECO:0000256" key="6">
    <source>
        <dbReference type="ARBA" id="ARBA00022840"/>
    </source>
</evidence>
<keyword evidence="7 9" id="KW-0238">DNA-binding</keyword>
<name>A0A9D9EGD2_9BACT</name>
<gene>
    <name evidence="9 12" type="primary">mfd</name>
    <name evidence="12" type="ORF">IAC32_01345</name>
</gene>
<keyword evidence="1 9" id="KW-0963">Cytoplasm</keyword>
<sequence>MTLREFLHEYDGHPQLKEISQWMQSKKRSLSVKGLFGSSAAVFLGSAQRQAGMKAVYILQDEDEAGYFYGDLVQCFGEQGICFFPSSYKHSSKPRQNQGRDSANQVLRTEALDALLQGSCTSLVTYPEAISEKAPDARLLQRETLKLSVGDNCGMDFVAETLAAFGFEQVDFVYCPGQYSLRGSLVDVFSYSNDLPYRIDFFGDDIDSIRTFDVESQLSVESKDKVSVVSAVATNDSGELSPVFDFLQDGTVVCVKGEKIVGEILDRISDGGETFLSSEDLAVCLKNFRVIEFGNPVAKQAVAFDEAPQPSFHKNFDLVGEDFAKRASEGYEVYVISDNPKQNERLREIFEDRNDKLRFVPVSGQLHEGFIDHVAKTCVYTDHQIFDRFHKYNLKSARTRAGKVVMSMKELLQMQVGDYVIHVNHGVGRFGGLMRMEVNGKVQEVIKIIYKDNDMIFVNVHSLHRISKYKSKDGTPPKLNKLGTAAWNNLKERTKKKVKDIARELIKLYAKRRSEKGFCFSPDSYLQQELESSFIYEDTPDQYKATLAVKHDMESDKPMDRLICGDVGFGKTEVAIRAAFKAATDGKQVAVLVPTTVLAFQHYKSFTRRLKRFPCEVEYLSRARKPSEVKDILERTAAGRVDILIGTHKLLGKDVKFKDLGLLIIDEEQKFGVAAKEKLRKIRSNIDTLTLTATPIPRTMQFSLMGARDLSIISTPPPNRYPVHTELIQFDDELIKEAIEFELARGGQVFFVNNHVSDLPGIETRLRKMVPKARICVGHGQMDSDKLEGILLDFIAGEYDILLCTSIIESGVDIPNVNTMFVNNAQHFGLSDLHQLRGRVGRTNKKAFCYLISPPLGALPPDAKRRLQAIENFSDLGSGIHISMQDLDIRGAGNILGSEQSGFIADLGFETYHKILDEAVHELKYEEFSDVFADEIKAERENITSDCVFESDLEILLPASYVSSVSERIDLYRRLDMIKDPAKIKDFENEMTDRFGPMPPESKELLNVVRLRLLGMTLGLEKITIKNSRLTAYFPSDTDSTFYNSELFGSILAKVAEMSNRCRFRESQGKRMLVADNIPNVETAMDFVGRLAPK</sequence>
<dbReference type="GO" id="GO:0000716">
    <property type="term" value="P:transcription-coupled nucleotide-excision repair, DNA damage recognition"/>
    <property type="evidence" value="ECO:0007669"/>
    <property type="project" value="UniProtKB-UniRule"/>
</dbReference>
<comment type="subcellular location">
    <subcellularLocation>
        <location evidence="9">Cytoplasm</location>
    </subcellularLocation>
</comment>
<dbReference type="AlphaFoldDB" id="A0A9D9EGD2"/>
<comment type="similarity">
    <text evidence="9">In the N-terminal section; belongs to the UvrB family.</text>
</comment>
<evidence type="ECO:0000256" key="2">
    <source>
        <dbReference type="ARBA" id="ARBA00022741"/>
    </source>
</evidence>
<evidence type="ECO:0000256" key="9">
    <source>
        <dbReference type="HAMAP-Rule" id="MF_00969"/>
    </source>
</evidence>
<keyword evidence="5" id="KW-0347">Helicase</keyword>
<feature type="domain" description="Helicase ATP-binding" evidence="10">
    <location>
        <begin position="552"/>
        <end position="713"/>
    </location>
</feature>
<dbReference type="Gene3D" id="3.40.50.300">
    <property type="entry name" value="P-loop containing nucleotide triphosphate hydrolases"/>
    <property type="match status" value="2"/>
</dbReference>
<comment type="caution">
    <text evidence="12">The sequence shown here is derived from an EMBL/GenBank/DDBJ whole genome shotgun (WGS) entry which is preliminary data.</text>
</comment>
<dbReference type="InterPro" id="IPR001650">
    <property type="entry name" value="Helicase_C-like"/>
</dbReference>
<feature type="domain" description="Helicase C-terminal" evidence="11">
    <location>
        <begin position="726"/>
        <end position="888"/>
    </location>
</feature>
<dbReference type="GO" id="GO:0003684">
    <property type="term" value="F:damaged DNA binding"/>
    <property type="evidence" value="ECO:0007669"/>
    <property type="project" value="InterPro"/>
</dbReference>
<dbReference type="GO" id="GO:0006355">
    <property type="term" value="P:regulation of DNA-templated transcription"/>
    <property type="evidence" value="ECO:0007669"/>
    <property type="project" value="UniProtKB-UniRule"/>
</dbReference>
<dbReference type="Gene3D" id="3.30.2060.10">
    <property type="entry name" value="Penicillin-binding protein 1b domain"/>
    <property type="match status" value="1"/>
</dbReference>
<dbReference type="SUPFAM" id="SSF141259">
    <property type="entry name" value="CarD-like"/>
    <property type="match status" value="1"/>
</dbReference>
<accession>A0A9D9EGD2</accession>
<evidence type="ECO:0000256" key="3">
    <source>
        <dbReference type="ARBA" id="ARBA00022763"/>
    </source>
</evidence>
<evidence type="ECO:0000259" key="11">
    <source>
        <dbReference type="PROSITE" id="PS51194"/>
    </source>
</evidence>
<dbReference type="SMART" id="SM00487">
    <property type="entry name" value="DEXDc"/>
    <property type="match status" value="1"/>
</dbReference>
<dbReference type="HAMAP" id="MF_00969">
    <property type="entry name" value="TRCF"/>
    <property type="match status" value="1"/>
</dbReference>
<dbReference type="EC" id="3.6.4.-" evidence="9"/>
<evidence type="ECO:0000256" key="1">
    <source>
        <dbReference type="ARBA" id="ARBA00022490"/>
    </source>
</evidence>
<dbReference type="SMART" id="SM00490">
    <property type="entry name" value="HELICc"/>
    <property type="match status" value="1"/>
</dbReference>
<dbReference type="SMART" id="SM01058">
    <property type="entry name" value="CarD_TRCF"/>
    <property type="match status" value="1"/>
</dbReference>
<dbReference type="GO" id="GO:0003678">
    <property type="term" value="F:DNA helicase activity"/>
    <property type="evidence" value="ECO:0007669"/>
    <property type="project" value="TreeGrafter"/>
</dbReference>
<keyword evidence="6 9" id="KW-0067">ATP-binding</keyword>
<dbReference type="GO" id="GO:0005737">
    <property type="term" value="C:cytoplasm"/>
    <property type="evidence" value="ECO:0007669"/>
    <property type="project" value="UniProtKB-SubCell"/>
</dbReference>
<dbReference type="InterPro" id="IPR041471">
    <property type="entry name" value="UvrB_inter"/>
</dbReference>
<dbReference type="PANTHER" id="PTHR47964">
    <property type="entry name" value="ATP-DEPENDENT DNA HELICASE HOMOLOG RECG, CHLOROPLASTIC"/>
    <property type="match status" value="1"/>
</dbReference>
<evidence type="ECO:0000313" key="12">
    <source>
        <dbReference type="EMBL" id="MBO8446380.1"/>
    </source>
</evidence>
<dbReference type="GO" id="GO:0016787">
    <property type="term" value="F:hydrolase activity"/>
    <property type="evidence" value="ECO:0007669"/>
    <property type="project" value="UniProtKB-KW"/>
</dbReference>
<dbReference type="InterPro" id="IPR005118">
    <property type="entry name" value="TRCF_C"/>
</dbReference>
<organism evidence="12 13">
    <name type="scientific">Candidatus Enterocola intestinipullorum</name>
    <dbReference type="NCBI Taxonomy" id="2840783"/>
    <lineage>
        <taxon>Bacteria</taxon>
        <taxon>Pseudomonadati</taxon>
        <taxon>Bacteroidota</taxon>
        <taxon>Bacteroidia</taxon>
        <taxon>Bacteroidales</taxon>
        <taxon>Candidatus Enterocola</taxon>
    </lineage>
</organism>
<dbReference type="Pfam" id="PF02559">
    <property type="entry name" value="CarD_TRCF_RID"/>
    <property type="match status" value="1"/>
</dbReference>
<dbReference type="CDD" id="cd17991">
    <property type="entry name" value="DEXHc_TRCF"/>
    <property type="match status" value="1"/>
</dbReference>
<dbReference type="Pfam" id="PF00270">
    <property type="entry name" value="DEAD"/>
    <property type="match status" value="1"/>
</dbReference>
<evidence type="ECO:0000256" key="5">
    <source>
        <dbReference type="ARBA" id="ARBA00022806"/>
    </source>
</evidence>
<evidence type="ECO:0000313" key="13">
    <source>
        <dbReference type="Proteomes" id="UP000823637"/>
    </source>
</evidence>
<dbReference type="GO" id="GO:0005524">
    <property type="term" value="F:ATP binding"/>
    <property type="evidence" value="ECO:0007669"/>
    <property type="project" value="UniProtKB-UniRule"/>
</dbReference>
<dbReference type="InterPro" id="IPR011545">
    <property type="entry name" value="DEAD/DEAH_box_helicase_dom"/>
</dbReference>
<dbReference type="NCBIfam" id="TIGR00580">
    <property type="entry name" value="mfd"/>
    <property type="match status" value="1"/>
</dbReference>
<reference evidence="12" key="2">
    <citation type="journal article" date="2021" name="PeerJ">
        <title>Extensive microbial diversity within the chicken gut microbiome revealed by metagenomics and culture.</title>
        <authorList>
            <person name="Gilroy R."/>
            <person name="Ravi A."/>
            <person name="Getino M."/>
            <person name="Pursley I."/>
            <person name="Horton D.L."/>
            <person name="Alikhan N.F."/>
            <person name="Baker D."/>
            <person name="Gharbi K."/>
            <person name="Hall N."/>
            <person name="Watson M."/>
            <person name="Adriaenssens E.M."/>
            <person name="Foster-Nyarko E."/>
            <person name="Jarju S."/>
            <person name="Secka A."/>
            <person name="Antonio M."/>
            <person name="Oren A."/>
            <person name="Chaudhuri R.R."/>
            <person name="La Ragione R."/>
            <person name="Hildebrand F."/>
            <person name="Pallen M.J."/>
        </authorList>
    </citation>
    <scope>NUCLEOTIDE SEQUENCE</scope>
    <source>
        <strain evidence="12">D3-1215</strain>
    </source>
</reference>
<dbReference type="InterPro" id="IPR027417">
    <property type="entry name" value="P-loop_NTPase"/>
</dbReference>
<comment type="similarity">
    <text evidence="9">In the C-terminal section; belongs to the helicase family. RecG subfamily.</text>
</comment>
<proteinExistence type="inferred from homology"/>
<evidence type="ECO:0000256" key="4">
    <source>
        <dbReference type="ARBA" id="ARBA00022801"/>
    </source>
</evidence>
<dbReference type="InterPro" id="IPR004576">
    <property type="entry name" value="Mfd"/>
</dbReference>
<keyword evidence="8 9" id="KW-0234">DNA repair</keyword>
<evidence type="ECO:0000259" key="10">
    <source>
        <dbReference type="PROSITE" id="PS51192"/>
    </source>
</evidence>
<dbReference type="EMBL" id="JADIMR010000019">
    <property type="protein sequence ID" value="MBO8446380.1"/>
    <property type="molecule type" value="Genomic_DNA"/>
</dbReference>
<dbReference type="InterPro" id="IPR036101">
    <property type="entry name" value="CarD-like/TRCF_RID_sf"/>
</dbReference>
<keyword evidence="2 9" id="KW-0547">Nucleotide-binding</keyword>
<dbReference type="Pfam" id="PF17757">
    <property type="entry name" value="UvrB_inter"/>
    <property type="match status" value="1"/>
</dbReference>
<dbReference type="InterPro" id="IPR037235">
    <property type="entry name" value="TRCF-like_C_D7"/>
</dbReference>